<proteinExistence type="inferred from homology"/>
<dbReference type="SMART" id="SM00220">
    <property type="entry name" value="S_TKc"/>
    <property type="match status" value="1"/>
</dbReference>
<evidence type="ECO:0000256" key="2">
    <source>
        <dbReference type="ARBA" id="ARBA00022679"/>
    </source>
</evidence>
<keyword evidence="4" id="KW-0418">Kinase</keyword>
<reference evidence="10" key="1">
    <citation type="submission" date="2021-01" db="EMBL/GenBank/DDBJ databases">
        <authorList>
            <person name="Corre E."/>
            <person name="Pelletier E."/>
            <person name="Niang G."/>
            <person name="Scheremetjew M."/>
            <person name="Finn R."/>
            <person name="Kale V."/>
            <person name="Holt S."/>
            <person name="Cochrane G."/>
            <person name="Meng A."/>
            <person name="Brown T."/>
            <person name="Cohen L."/>
        </authorList>
    </citation>
    <scope>NUCLEOTIDE SEQUENCE</scope>
    <source>
        <strain evidence="10">CCMP622</strain>
    </source>
</reference>
<dbReference type="PANTHER" id="PTHR24055">
    <property type="entry name" value="MITOGEN-ACTIVATED PROTEIN KINASE"/>
    <property type="match status" value="1"/>
</dbReference>
<dbReference type="CDD" id="cd07834">
    <property type="entry name" value="STKc_MAPK"/>
    <property type="match status" value="1"/>
</dbReference>
<gene>
    <name evidence="10" type="ORF">LSP00402_LOCUS664</name>
</gene>
<feature type="compositionally biased region" description="Basic residues" evidence="8">
    <location>
        <begin position="1"/>
        <end position="17"/>
    </location>
</feature>
<dbReference type="InterPro" id="IPR008271">
    <property type="entry name" value="Ser/Thr_kinase_AS"/>
</dbReference>
<dbReference type="InterPro" id="IPR000719">
    <property type="entry name" value="Prot_kinase_dom"/>
</dbReference>
<accession>A0A7S2TF98</accession>
<dbReference type="Gene3D" id="3.30.200.20">
    <property type="entry name" value="Phosphorylase Kinase, domain 1"/>
    <property type="match status" value="1"/>
</dbReference>
<keyword evidence="2" id="KW-0808">Transferase</keyword>
<name>A0A7S2TF98_9EUKA</name>
<comment type="similarity">
    <text evidence="7">Belongs to the protein kinase superfamily.</text>
</comment>
<dbReference type="EMBL" id="HBHP01001039">
    <property type="protein sequence ID" value="CAD9745185.1"/>
    <property type="molecule type" value="Transcribed_RNA"/>
</dbReference>
<dbReference type="Pfam" id="PF00069">
    <property type="entry name" value="Pkinase"/>
    <property type="match status" value="1"/>
</dbReference>
<keyword evidence="3 6" id="KW-0547">Nucleotide-binding</keyword>
<dbReference type="GO" id="GO:0005524">
    <property type="term" value="F:ATP binding"/>
    <property type="evidence" value="ECO:0007669"/>
    <property type="project" value="UniProtKB-UniRule"/>
</dbReference>
<evidence type="ECO:0000313" key="10">
    <source>
        <dbReference type="EMBL" id="CAD9745185.1"/>
    </source>
</evidence>
<evidence type="ECO:0000256" key="8">
    <source>
        <dbReference type="SAM" id="MobiDB-lite"/>
    </source>
</evidence>
<protein>
    <recommendedName>
        <fullName evidence="9">Protein kinase domain-containing protein</fullName>
    </recommendedName>
</protein>
<feature type="compositionally biased region" description="Basic and acidic residues" evidence="8">
    <location>
        <begin position="18"/>
        <end position="40"/>
    </location>
</feature>
<dbReference type="AlphaFoldDB" id="A0A7S2TF98"/>
<dbReference type="SUPFAM" id="SSF56112">
    <property type="entry name" value="Protein kinase-like (PK-like)"/>
    <property type="match status" value="1"/>
</dbReference>
<dbReference type="PROSITE" id="PS00108">
    <property type="entry name" value="PROTEIN_KINASE_ST"/>
    <property type="match status" value="1"/>
</dbReference>
<organism evidence="10">
    <name type="scientific">Lotharella oceanica</name>
    <dbReference type="NCBI Taxonomy" id="641309"/>
    <lineage>
        <taxon>Eukaryota</taxon>
        <taxon>Sar</taxon>
        <taxon>Rhizaria</taxon>
        <taxon>Cercozoa</taxon>
        <taxon>Chlorarachniophyceae</taxon>
        <taxon>Lotharella</taxon>
    </lineage>
</organism>
<evidence type="ECO:0000256" key="5">
    <source>
        <dbReference type="ARBA" id="ARBA00022840"/>
    </source>
</evidence>
<dbReference type="FunFam" id="1.10.510.10:FF:000040">
    <property type="entry name" value="Mitogen-activated protein kinase"/>
    <property type="match status" value="1"/>
</dbReference>
<dbReference type="PROSITE" id="PS00107">
    <property type="entry name" value="PROTEIN_KINASE_ATP"/>
    <property type="match status" value="1"/>
</dbReference>
<evidence type="ECO:0000256" key="7">
    <source>
        <dbReference type="RuleBase" id="RU000304"/>
    </source>
</evidence>
<dbReference type="InterPro" id="IPR017441">
    <property type="entry name" value="Protein_kinase_ATP_BS"/>
</dbReference>
<dbReference type="InterPro" id="IPR050117">
    <property type="entry name" value="MAPK"/>
</dbReference>
<feature type="region of interest" description="Disordered" evidence="8">
    <location>
        <begin position="1"/>
        <end position="46"/>
    </location>
</feature>
<dbReference type="FunFam" id="3.30.200.20:FF:000046">
    <property type="entry name" value="Mitogen-activated protein kinase"/>
    <property type="match status" value="1"/>
</dbReference>
<dbReference type="GO" id="GO:0004674">
    <property type="term" value="F:protein serine/threonine kinase activity"/>
    <property type="evidence" value="ECO:0007669"/>
    <property type="project" value="UniProtKB-KW"/>
</dbReference>
<evidence type="ECO:0000259" key="9">
    <source>
        <dbReference type="PROSITE" id="PS50011"/>
    </source>
</evidence>
<dbReference type="PROSITE" id="PS50011">
    <property type="entry name" value="PROTEIN_KINASE_DOM"/>
    <property type="match status" value="1"/>
</dbReference>
<keyword evidence="1 7" id="KW-0723">Serine/threonine-protein kinase</keyword>
<dbReference type="Gene3D" id="1.10.510.10">
    <property type="entry name" value="Transferase(Phosphotransferase) domain 1"/>
    <property type="match status" value="1"/>
</dbReference>
<evidence type="ECO:0000256" key="6">
    <source>
        <dbReference type="PROSITE-ProRule" id="PRU10141"/>
    </source>
</evidence>
<evidence type="ECO:0000256" key="4">
    <source>
        <dbReference type="ARBA" id="ARBA00022777"/>
    </source>
</evidence>
<evidence type="ECO:0000256" key="1">
    <source>
        <dbReference type="ARBA" id="ARBA00022527"/>
    </source>
</evidence>
<feature type="binding site" evidence="6">
    <location>
        <position position="103"/>
    </location>
    <ligand>
        <name>ATP</name>
        <dbReference type="ChEBI" id="CHEBI:30616"/>
    </ligand>
</feature>
<evidence type="ECO:0000256" key="3">
    <source>
        <dbReference type="ARBA" id="ARBA00022741"/>
    </source>
</evidence>
<keyword evidence="5 6" id="KW-0067">ATP-binding</keyword>
<sequence length="404" mass="46789">MGAKLGKKNRKGRKDKKSAKDTKNASNNDAKDKAMDKAPKPDLGSEVVERVEHKSRIFVRTKLDNTNYLCDQRYKLRNTLGHGAYGHVASALDTVTNKKVAIKRVDRLLDDETDAKRILREVKILRHLKKHANIVKLVDFFLEPREDFNVVYIVFELMQTDLRKIIQSKNVLEKVHHQFITYQLLCGLKYMHSANIWHRDLKPANLLLNANSTLKICDFGLSRGVDEGAEVTDYVVTRWYRAPEVMVCDSYDEKIDVWSVGCILAELHGRKPAFRGSDSRDQVSEYLKVLGAPKAEDLSFITNEHAKKFVENFGKKLKPENLLPKMYQKMSPDAMDLMIRMLEFNPQKRISVDQALEHKFYKDIRKIKHEITCDKKFDFSFEKALKGPEDLKREFIAEAKCWDV</sequence>
<dbReference type="InterPro" id="IPR011009">
    <property type="entry name" value="Kinase-like_dom_sf"/>
</dbReference>
<feature type="domain" description="Protein kinase" evidence="9">
    <location>
        <begin position="74"/>
        <end position="361"/>
    </location>
</feature>